<keyword evidence="2" id="KW-0813">Transport</keyword>
<evidence type="ECO:0000256" key="5">
    <source>
        <dbReference type="ARBA" id="ARBA00022989"/>
    </source>
</evidence>
<keyword evidence="3" id="KW-1003">Cell membrane</keyword>
<evidence type="ECO:0000256" key="9">
    <source>
        <dbReference type="SAM" id="Phobius"/>
    </source>
</evidence>
<keyword evidence="8" id="KW-0407">Ion channel</keyword>
<dbReference type="GO" id="GO:0008381">
    <property type="term" value="F:mechanosensitive monoatomic ion channel activity"/>
    <property type="evidence" value="ECO:0007669"/>
    <property type="project" value="InterPro"/>
</dbReference>
<gene>
    <name evidence="10" type="ORF">UFOPK3423_00576</name>
</gene>
<feature type="transmembrane region" description="Helical" evidence="9">
    <location>
        <begin position="20"/>
        <end position="51"/>
    </location>
</feature>
<comment type="subcellular location">
    <subcellularLocation>
        <location evidence="1">Membrane</location>
        <topology evidence="1">Multi-pass membrane protein</topology>
    </subcellularLocation>
</comment>
<keyword evidence="4 9" id="KW-0812">Transmembrane</keyword>
<protein>
    <submittedName>
        <fullName evidence="10">Unannotated protein</fullName>
    </submittedName>
</protein>
<dbReference type="Pfam" id="PF01741">
    <property type="entry name" value="MscL"/>
    <property type="match status" value="1"/>
</dbReference>
<evidence type="ECO:0000256" key="7">
    <source>
        <dbReference type="ARBA" id="ARBA00023136"/>
    </source>
</evidence>
<evidence type="ECO:0000256" key="4">
    <source>
        <dbReference type="ARBA" id="ARBA00022692"/>
    </source>
</evidence>
<evidence type="ECO:0000256" key="8">
    <source>
        <dbReference type="ARBA" id="ARBA00023303"/>
    </source>
</evidence>
<evidence type="ECO:0000256" key="3">
    <source>
        <dbReference type="ARBA" id="ARBA00022475"/>
    </source>
</evidence>
<organism evidence="10">
    <name type="scientific">freshwater metagenome</name>
    <dbReference type="NCBI Taxonomy" id="449393"/>
    <lineage>
        <taxon>unclassified sequences</taxon>
        <taxon>metagenomes</taxon>
        <taxon>ecological metagenomes</taxon>
    </lineage>
</organism>
<keyword evidence="6" id="KW-0406">Ion transport</keyword>
<dbReference type="SUPFAM" id="SSF81330">
    <property type="entry name" value="Gated mechanosensitive channel"/>
    <property type="match status" value="1"/>
</dbReference>
<proteinExistence type="inferred from homology"/>
<sequence length="127" mass="14029">MPKVLTEFREFLMRGNIVELAIAVVIATAFGALVASLITNLITPVIAAIFGQPDFSQLSFTINGSVFGYGSFINAMITFVSIAAAVFFFVVKPLQSMQRRRGIDPADTRSDELRVLEEIRELLRSSR</sequence>
<dbReference type="HAMAP" id="MF_00115">
    <property type="entry name" value="MscL"/>
    <property type="match status" value="1"/>
</dbReference>
<dbReference type="InterPro" id="IPR001185">
    <property type="entry name" value="MS_channel"/>
</dbReference>
<evidence type="ECO:0000313" key="10">
    <source>
        <dbReference type="EMBL" id="CAB4867799.1"/>
    </source>
</evidence>
<dbReference type="Gene3D" id="1.10.1200.120">
    <property type="entry name" value="Large-conductance mechanosensitive channel, MscL, domain 1"/>
    <property type="match status" value="1"/>
</dbReference>
<dbReference type="AlphaFoldDB" id="A0A6J7DHF3"/>
<name>A0A6J7DHF3_9ZZZZ</name>
<dbReference type="PRINTS" id="PR01264">
    <property type="entry name" value="MECHCHANNEL"/>
</dbReference>
<dbReference type="EMBL" id="CAFBLQ010000046">
    <property type="protein sequence ID" value="CAB4867799.1"/>
    <property type="molecule type" value="Genomic_DNA"/>
</dbReference>
<evidence type="ECO:0000256" key="6">
    <source>
        <dbReference type="ARBA" id="ARBA00023065"/>
    </source>
</evidence>
<dbReference type="InterPro" id="IPR037673">
    <property type="entry name" value="MSC/AndL"/>
</dbReference>
<keyword evidence="7 9" id="KW-0472">Membrane</keyword>
<dbReference type="PANTHER" id="PTHR30266">
    <property type="entry name" value="MECHANOSENSITIVE CHANNEL MSCL"/>
    <property type="match status" value="1"/>
</dbReference>
<dbReference type="PANTHER" id="PTHR30266:SF2">
    <property type="entry name" value="LARGE-CONDUCTANCE MECHANOSENSITIVE CHANNEL"/>
    <property type="match status" value="1"/>
</dbReference>
<accession>A0A6J7DHF3</accession>
<reference evidence="10" key="1">
    <citation type="submission" date="2020-05" db="EMBL/GenBank/DDBJ databases">
        <authorList>
            <person name="Chiriac C."/>
            <person name="Salcher M."/>
            <person name="Ghai R."/>
            <person name="Kavagutti S V."/>
        </authorList>
    </citation>
    <scope>NUCLEOTIDE SEQUENCE</scope>
</reference>
<evidence type="ECO:0000256" key="2">
    <source>
        <dbReference type="ARBA" id="ARBA00022448"/>
    </source>
</evidence>
<dbReference type="NCBIfam" id="TIGR00220">
    <property type="entry name" value="mscL"/>
    <property type="match status" value="1"/>
</dbReference>
<evidence type="ECO:0000256" key="1">
    <source>
        <dbReference type="ARBA" id="ARBA00004141"/>
    </source>
</evidence>
<keyword evidence="5 9" id="KW-1133">Transmembrane helix</keyword>
<feature type="transmembrane region" description="Helical" evidence="9">
    <location>
        <begin position="71"/>
        <end position="91"/>
    </location>
</feature>
<dbReference type="GO" id="GO:0016020">
    <property type="term" value="C:membrane"/>
    <property type="evidence" value="ECO:0007669"/>
    <property type="project" value="UniProtKB-SubCell"/>
</dbReference>
<dbReference type="InterPro" id="IPR036019">
    <property type="entry name" value="MscL_channel"/>
</dbReference>